<dbReference type="PROSITE" id="PS50835">
    <property type="entry name" value="IG_LIKE"/>
    <property type="match status" value="2"/>
</dbReference>
<evidence type="ECO:0000256" key="4">
    <source>
        <dbReference type="ARBA" id="ARBA00022475"/>
    </source>
</evidence>
<dbReference type="InterPro" id="IPR007110">
    <property type="entry name" value="Ig-like_dom"/>
</dbReference>
<evidence type="ECO:0000256" key="13">
    <source>
        <dbReference type="ARBA" id="ARBA00023157"/>
    </source>
</evidence>
<name>L5KMS0_PTEAL</name>
<evidence type="ECO:0000256" key="10">
    <source>
        <dbReference type="ARBA" id="ARBA00022949"/>
    </source>
</evidence>
<keyword evidence="12" id="KW-0472">Membrane</keyword>
<dbReference type="SMART" id="SM00409">
    <property type="entry name" value="IG"/>
    <property type="match status" value="3"/>
</dbReference>
<dbReference type="GO" id="GO:0001618">
    <property type="term" value="F:virus receptor activity"/>
    <property type="evidence" value="ECO:0007669"/>
    <property type="project" value="UniProtKB-KW"/>
</dbReference>
<keyword evidence="4" id="KW-1003">Cell membrane</keyword>
<dbReference type="GO" id="GO:0007156">
    <property type="term" value="P:homophilic cell adhesion via plasma membrane adhesion molecules"/>
    <property type="evidence" value="ECO:0007669"/>
    <property type="project" value="TreeGrafter"/>
</dbReference>
<dbReference type="InterPro" id="IPR013106">
    <property type="entry name" value="Ig_V-set"/>
</dbReference>
<evidence type="ECO:0000256" key="16">
    <source>
        <dbReference type="ARBA" id="ARBA00082572"/>
    </source>
</evidence>
<evidence type="ECO:0000256" key="6">
    <source>
        <dbReference type="ARBA" id="ARBA00022692"/>
    </source>
</evidence>
<dbReference type="Pfam" id="PF07686">
    <property type="entry name" value="V-set"/>
    <property type="match status" value="1"/>
</dbReference>
<dbReference type="EMBL" id="KB030665">
    <property type="protein sequence ID" value="ELK12076.1"/>
    <property type="molecule type" value="Genomic_DNA"/>
</dbReference>
<feature type="region of interest" description="Disordered" evidence="20">
    <location>
        <begin position="437"/>
        <end position="473"/>
    </location>
</feature>
<dbReference type="InterPro" id="IPR013783">
    <property type="entry name" value="Ig-like_fold"/>
</dbReference>
<keyword evidence="13" id="KW-1015">Disulfide bond</keyword>
<protein>
    <recommendedName>
        <fullName evidence="15">Nectin-1</fullName>
    </recommendedName>
    <alternativeName>
        <fullName evidence="17">Herpes virus entry mediator C</fullName>
    </alternativeName>
    <alternativeName>
        <fullName evidence="16">Nectin cell adhesion molecule 1</fullName>
    </alternativeName>
    <alternativeName>
        <fullName evidence="18">Poliovirus receptor-related protein 1</fullName>
    </alternativeName>
</protein>
<keyword evidence="10" id="KW-0965">Cell junction</keyword>
<dbReference type="FunFam" id="2.60.40.10:FF:000268">
    <property type="entry name" value="Nectin cell adhesion molecule 1"/>
    <property type="match status" value="1"/>
</dbReference>
<dbReference type="InterPro" id="IPR013162">
    <property type="entry name" value="CD80_C2-set"/>
</dbReference>
<dbReference type="InterPro" id="IPR041849">
    <property type="entry name" value="Nectin-1_IgV1"/>
</dbReference>
<evidence type="ECO:0000256" key="15">
    <source>
        <dbReference type="ARBA" id="ARBA00069650"/>
    </source>
</evidence>
<dbReference type="GO" id="GO:0007157">
    <property type="term" value="P:heterophilic cell-cell adhesion via plasma membrane cell adhesion molecules"/>
    <property type="evidence" value="ECO:0007669"/>
    <property type="project" value="TreeGrafter"/>
</dbReference>
<feature type="domain" description="Ig-like" evidence="21">
    <location>
        <begin position="55"/>
        <end position="152"/>
    </location>
</feature>
<evidence type="ECO:0000256" key="7">
    <source>
        <dbReference type="ARBA" id="ARBA00022729"/>
    </source>
</evidence>
<evidence type="ECO:0000256" key="8">
    <source>
        <dbReference type="ARBA" id="ARBA00022737"/>
    </source>
</evidence>
<dbReference type="InterPro" id="IPR041850">
    <property type="entry name" value="Nectin-1_Ig2"/>
</dbReference>
<keyword evidence="22" id="KW-0675">Receptor</keyword>
<dbReference type="GO" id="GO:0005886">
    <property type="term" value="C:plasma membrane"/>
    <property type="evidence" value="ECO:0007669"/>
    <property type="project" value="UniProtKB-SubCell"/>
</dbReference>
<evidence type="ECO:0000256" key="5">
    <source>
        <dbReference type="ARBA" id="ARBA00022581"/>
    </source>
</evidence>
<feature type="domain" description="Ig-like" evidence="21">
    <location>
        <begin position="258"/>
        <end position="345"/>
    </location>
</feature>
<dbReference type="InterPro" id="IPR036179">
    <property type="entry name" value="Ig-like_dom_sf"/>
</dbReference>
<organism evidence="22 23">
    <name type="scientific">Pteropus alecto</name>
    <name type="common">Black flying fox</name>
    <dbReference type="NCBI Taxonomy" id="9402"/>
    <lineage>
        <taxon>Eukaryota</taxon>
        <taxon>Metazoa</taxon>
        <taxon>Chordata</taxon>
        <taxon>Craniata</taxon>
        <taxon>Vertebrata</taxon>
        <taxon>Euteleostomi</taxon>
        <taxon>Mammalia</taxon>
        <taxon>Eutheria</taxon>
        <taxon>Laurasiatheria</taxon>
        <taxon>Chiroptera</taxon>
        <taxon>Yinpterochiroptera</taxon>
        <taxon>Pteropodoidea</taxon>
        <taxon>Pteropodidae</taxon>
        <taxon>Pteropodinae</taxon>
        <taxon>Pteropus</taxon>
    </lineage>
</organism>
<dbReference type="CDD" id="cd05890">
    <property type="entry name" value="IgC1_2_Nectin-1_like"/>
    <property type="match status" value="1"/>
</dbReference>
<keyword evidence="7" id="KW-0732">Signal</keyword>
<dbReference type="Pfam" id="PF13927">
    <property type="entry name" value="Ig_3"/>
    <property type="match status" value="1"/>
</dbReference>
<dbReference type="FunCoup" id="L5KMS0">
    <property type="interactions" value="665"/>
</dbReference>
<comment type="subcellular location">
    <subcellularLocation>
        <location evidence="2">Cell junction</location>
        <location evidence="2">Adherens junction</location>
    </subcellularLocation>
    <subcellularLocation>
        <location evidence="1">Cell membrane</location>
        <topology evidence="1">Single-pass type I membrane protein</topology>
    </subcellularLocation>
</comment>
<sequence>MTTWPTGLVGAPKAMTGRVMNPVRGAEAAESADFSKGGTRTQVVQVNDSMYGFIGTDVVLHCSFANPLPGVKITQVTWQKATNGSKQNVAIYNPAMGVSVLAPYRERVEFLRPSFTDGTIRLSRLELEDEGVYICEFATFPAGNRESQLNLTVMAKPTNWIEGTQAVLRAKKGHDDKILVATCTSANGKPPSVVSWETRLKGEAEYQEIRNPNGTVTVISRYRLVPSREAHQQSLACIVNYHMDRFRESITVNVQYEPEVTIEGFDGNWYLQRMDVKLTCKADANPPATEYHWTTLNGSLPKGVEAQNRTLFFRGPINYSLAGTYVCEATNPIGTRSGQVEVNITAPHTLTHIDRPHLWEKRMSREEQDSHGVSEAESGSELTETESQRLEHIPKSTLYLGLKRGELLLTKAICGLQCHPVVVLGTTSFSLTLAPPWPLAGPPPLHPRKERRRAALPRAEQYSGQAPLATKVT</sequence>
<evidence type="ECO:0000313" key="22">
    <source>
        <dbReference type="EMBL" id="ELK12076.1"/>
    </source>
</evidence>
<evidence type="ECO:0000256" key="9">
    <source>
        <dbReference type="ARBA" id="ARBA00022889"/>
    </source>
</evidence>
<dbReference type="CDD" id="cd05886">
    <property type="entry name" value="IgV_1_Nectin-1_like"/>
    <property type="match status" value="1"/>
</dbReference>
<evidence type="ECO:0000256" key="18">
    <source>
        <dbReference type="ARBA" id="ARBA00083951"/>
    </source>
</evidence>
<dbReference type="Pfam" id="PF08205">
    <property type="entry name" value="C2-set_2"/>
    <property type="match status" value="1"/>
</dbReference>
<reference evidence="23" key="1">
    <citation type="journal article" date="2013" name="Science">
        <title>Comparative analysis of bat genomes provides insight into the evolution of flight and immunity.</title>
        <authorList>
            <person name="Zhang G."/>
            <person name="Cowled C."/>
            <person name="Shi Z."/>
            <person name="Huang Z."/>
            <person name="Bishop-Lilly K.A."/>
            <person name="Fang X."/>
            <person name="Wynne J.W."/>
            <person name="Xiong Z."/>
            <person name="Baker M.L."/>
            <person name="Zhao W."/>
            <person name="Tachedjian M."/>
            <person name="Zhu Y."/>
            <person name="Zhou P."/>
            <person name="Jiang X."/>
            <person name="Ng J."/>
            <person name="Yang L."/>
            <person name="Wu L."/>
            <person name="Xiao J."/>
            <person name="Feng Y."/>
            <person name="Chen Y."/>
            <person name="Sun X."/>
            <person name="Zhang Y."/>
            <person name="Marsh G.A."/>
            <person name="Crameri G."/>
            <person name="Broder C.C."/>
            <person name="Frey K.G."/>
            <person name="Wang L.F."/>
            <person name="Wang J."/>
        </authorList>
    </citation>
    <scope>NUCLEOTIDE SEQUENCE [LARGE SCALE GENOMIC DNA]</scope>
</reference>
<keyword evidence="6" id="KW-0812">Transmembrane</keyword>
<keyword evidence="9" id="KW-0130">Cell adhesion</keyword>
<dbReference type="SUPFAM" id="SSF48726">
    <property type="entry name" value="Immunoglobulin"/>
    <property type="match status" value="3"/>
</dbReference>
<comment type="similarity">
    <text evidence="3">Belongs to the nectin family.</text>
</comment>
<dbReference type="InterPro" id="IPR003599">
    <property type="entry name" value="Ig_sub"/>
</dbReference>
<evidence type="ECO:0000256" key="14">
    <source>
        <dbReference type="ARBA" id="ARBA00023180"/>
    </source>
</evidence>
<evidence type="ECO:0000256" key="17">
    <source>
        <dbReference type="ARBA" id="ARBA00082666"/>
    </source>
</evidence>
<evidence type="ECO:0000256" key="3">
    <source>
        <dbReference type="ARBA" id="ARBA00007810"/>
    </source>
</evidence>
<evidence type="ECO:0000256" key="2">
    <source>
        <dbReference type="ARBA" id="ARBA00004536"/>
    </source>
</evidence>
<dbReference type="eggNOG" id="ENOG502QVRJ">
    <property type="taxonomic scope" value="Eukaryota"/>
</dbReference>
<accession>L5KMS0</accession>
<dbReference type="SMART" id="SM00406">
    <property type="entry name" value="IGv"/>
    <property type="match status" value="1"/>
</dbReference>
<feature type="compositionally biased region" description="Basic residues" evidence="20">
    <location>
        <begin position="446"/>
        <end position="455"/>
    </location>
</feature>
<dbReference type="SMART" id="SM00408">
    <property type="entry name" value="IGc2"/>
    <property type="match status" value="2"/>
</dbReference>
<dbReference type="FunFam" id="2.60.40.10:FF:000304">
    <property type="entry name" value="Nectin cell adhesion molecule 1"/>
    <property type="match status" value="1"/>
</dbReference>
<feature type="region of interest" description="Disordered" evidence="20">
    <location>
        <begin position="363"/>
        <end position="389"/>
    </location>
</feature>
<dbReference type="InParanoid" id="L5KMS0"/>
<dbReference type="Gene3D" id="2.60.40.10">
    <property type="entry name" value="Immunoglobulins"/>
    <property type="match status" value="3"/>
</dbReference>
<evidence type="ECO:0000256" key="11">
    <source>
        <dbReference type="ARBA" id="ARBA00022989"/>
    </source>
</evidence>
<dbReference type="InterPro" id="IPR051427">
    <property type="entry name" value="Nectin/Nectin-like"/>
</dbReference>
<proteinExistence type="inferred from homology"/>
<keyword evidence="19" id="KW-1183">Host cell receptor for virus entry</keyword>
<gene>
    <name evidence="22" type="ORF">PAL_GLEAN10001995</name>
</gene>
<dbReference type="InterPro" id="IPR003598">
    <property type="entry name" value="Ig_sub2"/>
</dbReference>
<evidence type="ECO:0000313" key="23">
    <source>
        <dbReference type="Proteomes" id="UP000010552"/>
    </source>
</evidence>
<dbReference type="PANTHER" id="PTHR23277:SF69">
    <property type="entry name" value="NECTIN-1"/>
    <property type="match status" value="1"/>
</dbReference>
<dbReference type="GO" id="GO:0005912">
    <property type="term" value="C:adherens junction"/>
    <property type="evidence" value="ECO:0007669"/>
    <property type="project" value="UniProtKB-SubCell"/>
</dbReference>
<keyword evidence="23" id="KW-1185">Reference proteome</keyword>
<dbReference type="FunFam" id="2.60.40.10:FF:000427">
    <property type="entry name" value="Nectin cell adhesion molecule 1"/>
    <property type="match status" value="1"/>
</dbReference>
<dbReference type="GO" id="GO:1902414">
    <property type="term" value="P:protein localization to cell junction"/>
    <property type="evidence" value="ECO:0007669"/>
    <property type="project" value="TreeGrafter"/>
</dbReference>
<keyword evidence="8" id="KW-0677">Repeat</keyword>
<dbReference type="AlphaFoldDB" id="L5KMS0"/>
<dbReference type="PANTHER" id="PTHR23277">
    <property type="entry name" value="NECTIN-RELATED"/>
    <property type="match status" value="1"/>
</dbReference>
<keyword evidence="14" id="KW-0325">Glycoprotein</keyword>
<evidence type="ECO:0000259" key="21">
    <source>
        <dbReference type="PROSITE" id="PS50835"/>
    </source>
</evidence>
<dbReference type="Proteomes" id="UP000010552">
    <property type="component" value="Unassembled WGS sequence"/>
</dbReference>
<evidence type="ECO:0000256" key="20">
    <source>
        <dbReference type="SAM" id="MobiDB-lite"/>
    </source>
</evidence>
<evidence type="ECO:0000256" key="1">
    <source>
        <dbReference type="ARBA" id="ARBA00004251"/>
    </source>
</evidence>
<feature type="compositionally biased region" description="Basic and acidic residues" evidence="20">
    <location>
        <begin position="363"/>
        <end position="374"/>
    </location>
</feature>
<keyword evidence="11" id="KW-1133">Transmembrane helix</keyword>
<keyword evidence="5" id="KW-0945">Host-virus interaction</keyword>
<evidence type="ECO:0000256" key="19">
    <source>
        <dbReference type="ARBA" id="ARBA00084118"/>
    </source>
</evidence>
<dbReference type="STRING" id="9402.L5KMS0"/>
<evidence type="ECO:0000256" key="12">
    <source>
        <dbReference type="ARBA" id="ARBA00023136"/>
    </source>
</evidence>